<evidence type="ECO:0000313" key="2">
    <source>
        <dbReference type="Proteomes" id="UP000202181"/>
    </source>
</evidence>
<dbReference type="Proteomes" id="UP000202181">
    <property type="component" value="Segment"/>
</dbReference>
<proteinExistence type="predicted"/>
<dbReference type="KEGG" id="vg:29057000"/>
<reference evidence="1" key="1">
    <citation type="submission" date="2016-06" db="EMBL/GenBank/DDBJ databases">
        <authorList>
            <person name="Berg J.A."/>
            <person name="Hyde J.R."/>
            <person name="Breakwell D.P."/>
            <person name="Hope S."/>
            <person name="Grose J.H."/>
        </authorList>
    </citation>
    <scope>NUCLEOTIDE SEQUENCE [LARGE SCALE GENOMIC DNA]</scope>
</reference>
<dbReference type="EMBL" id="KX397364">
    <property type="protein sequence ID" value="ANZ48063.1"/>
    <property type="molecule type" value="Genomic_DNA"/>
</dbReference>
<name>A0A1B2I9W0_9CAUD</name>
<accession>A0A1B2I9W0</accession>
<dbReference type="OrthoDB" id="23419at10239"/>
<keyword evidence="2" id="KW-1185">Reference proteome</keyword>
<gene>
    <name evidence="1" type="ORF">ASESINO_50</name>
</gene>
<sequence>MLDSFATLSEVIPSPNSRTWKVLHDYTDFLRKHPKTKTEIVDPRYSWPEIHNFYAYCRLKDYDASIVYPMMLLNGLEDPMNFTPAVTELLVPDAGVVNDILSTIIED</sequence>
<protein>
    <submittedName>
        <fullName evidence="1">Uncharacterized protein</fullName>
    </submittedName>
</protein>
<dbReference type="GeneID" id="29057000"/>
<organism evidence="1 2">
    <name type="scientific">Erwinia phage vB_EamM_Asesino</name>
    <dbReference type="NCBI Taxonomy" id="1883370"/>
    <lineage>
        <taxon>Viruses</taxon>
        <taxon>Duplodnaviria</taxon>
        <taxon>Heunggongvirae</taxon>
        <taxon>Uroviricota</taxon>
        <taxon>Caudoviricetes</taxon>
        <taxon>Chimalliviridae</taxon>
        <taxon>Erskinevirus</taxon>
        <taxon>Erskinevirus asesino</taxon>
    </lineage>
</organism>
<dbReference type="RefSeq" id="YP_009290668.1">
    <property type="nucleotide sequence ID" value="NC_031107.2"/>
</dbReference>
<evidence type="ECO:0000313" key="1">
    <source>
        <dbReference type="EMBL" id="ANZ48063.1"/>
    </source>
</evidence>